<dbReference type="GO" id="GO:0005938">
    <property type="term" value="C:cell cortex"/>
    <property type="evidence" value="ECO:0007669"/>
    <property type="project" value="TreeGrafter"/>
</dbReference>
<dbReference type="InterPro" id="IPR029473">
    <property type="entry name" value="MOR2-PAG1_mid"/>
</dbReference>
<dbReference type="SUPFAM" id="SSF48371">
    <property type="entry name" value="ARM repeat"/>
    <property type="match status" value="1"/>
</dbReference>
<evidence type="ECO:0000259" key="3">
    <source>
        <dbReference type="Pfam" id="PF14228"/>
    </source>
</evidence>
<dbReference type="GO" id="GO:0030427">
    <property type="term" value="C:site of polarized growth"/>
    <property type="evidence" value="ECO:0007669"/>
    <property type="project" value="TreeGrafter"/>
</dbReference>
<feature type="region of interest" description="Disordered" evidence="1">
    <location>
        <begin position="1996"/>
        <end position="2022"/>
    </location>
</feature>
<dbReference type="Pfam" id="PF14222">
    <property type="entry name" value="MOR2-PAG1_N"/>
    <property type="match status" value="1"/>
</dbReference>
<evidence type="ECO:0000313" key="4">
    <source>
        <dbReference type="EMBL" id="KNE63098.1"/>
    </source>
</evidence>
<sequence length="2155" mass="235735">MTGPAAGTGTASGSSDMTATANASQHHLQLLQRFFSRDGKHEIVPSSTLEWCLEQVFEKFVALTENKLEVILNQSMDREIDLHGYLQAGIHADFDACITTLGALSKHAPALIVNSLMYWRDTACDLPESVPPTPTQTTSIRGSLRGKAVDPTRDLRLIASNIMFCRALIEVIRGVGKGRFPDDLFTKCEELAFLQLKASSPDLIRSSVNWQANATNFARVLGELSDLRFASVTDRYLRELERLAGMNLIKDGKVEHLIFGLRFVKIKIYPMDALEETADFLDSLGHFFLNSVDTLVRQAFAEVFLELLQPLCDVITAEVNVPTWSGFVESVFPKVQKMALRPRHQTVAFALLTCLLNASRANFFHKNWLAVSDMCNNKIKDRTMRADALLCLSQLMWTYLFRYSESTSTAHKRILMLIKVVFPSGRRSINPLEVPLSLFIHMVYMLAMRFTSWTVKNVLSYLLLCDGSIDSTWSPDRMTIAIETLHLLMDTWSTNAHACPYPTVAGLPRPTRPPTDIKPKHLEYLTQLGTQLHHILDGLHQYVGQYRLDDERNKQVTQIRSVSAATDTSDLEAEYSPASFIATIPRDRIPFLELLKTLVAGVPLLVPRYESDRLVDVLCSYAAHYDSELSSLAMDALLRMAEDNPVVYQDVLVTLEKSLFADTDRQQDLLATFYVRADETAQEQRHRGTLEIYLDFLKRGKQHTRQLPLDAIGLYLLCLSHAHIRRLALDLLEQADSMVVTILRQTDLFDAASSVQRKHVELWASRFSDFISYCVDFMSRDAIKRAVQAAWDRALFLQSILAPPDTGLLWTTAVRSPPEDSILNWRRCAKLAVLGVRYLSAPREVMSTSLALLSSEFTHVRAAVLAVLAQTAVTHQALLFDEMVPLLSNVAEDARQRAGKRFSQPKKPGKIDRLRVELPRLLASLPSFPASTLPVITAFIKAYRSLLADQRSNVDLEAVRTAFSQFIDHFYSSDAEKSLDLRPGLFQMLSEWDEPVAVHAMAALLRGPVPSPGAPTLSHTHQPSTGSGASLGIQSLGMQSVAMMAMLNPPSFHSTSVPPLPESFDFVRVLRWIRPLLAETDMLSVAKRALVNLLEANLTVPALFETIVAECFSLDPSERVAQHFFVAVATVFIDQAHVMWTATSLETVLLLALMKLVDDDEAVRSCAVNLLLVFQDRLFLDLHVETVTALTEQPIQAKWTHVTLVERLMQNHAEWTYSMLSELFMRLKSSHERLHGDLLLLASRMTANVVLVSDSSFISSESRFVVDNLLYYTFDHWERHASIIRQCWANLVAGTPDNLSSVIGYFVQAARSTRSDRAVTFFQVILALLQDSHAVFSCLLPYLTPGAFIAAAAPPLTALSTKFHSPSLQEKVRQERDRPPWSEGIIATMCLSGLVTRLAPATIEQHLALFLQIILAQVSHPDPFVTNQMRRFLDALFQFKFMWTSASDELEGVVAAVLDVLPEHVVEAWNALALEWAGTSTIRHVAMRSLRMFRATLRSPRPAHLASLVRLYPAAVESSAPYALEILTSLNTVAAKLSTAQLGPEHVAVLQCVVHALAAPATPATHGPVLLEFLGLLWATPKNVECALLADWGVPMPSVTHLLVHRVQTTGDAQALDLINRLIDVNEGFTWKPLLVLLANLHRMVHPPYSSEIDDVCVRLAAQLAALAPAMSKYLAAWAKYHAKSGGDLVVQLSTLLKGTTGLFAVEDYVPVLFQFLASPDPAAVEAHLMFLKALLPLVKFDDTLVSHAHLAQVMDLTKVPQFSGLALAMLDHLVESTPKPNQADMDQAVLPSRSCTINKKSPTTKTMMQEWMSAGSSMTARSGTVGPTRQVSPMSLSRRLTDGPATMSVPTVHGGGGGGTSNTSNASLLTTVLDESTMASDRAPSRGVSTSSSGAVEAGSNGGDTLADLPMPVGTPPVVSSMPALEVTNEDGLLSAGMSEDSLGELVPVPRSTVADDASGASAPVAVVQCDVTVLSSLDSIAGPAPVMDLPMVGVSTSSSASADSVTSSGGDGVAGGGGLTTSDSHGVLAIPSMTSMNVTSEYDSDEESSLAGSDVSGSDKDDDNEDDDQQRRGSVLPQVTRIGGGRSSSVSSEGTPVASTKPAAAEAWTSSAIVPAVRRVASQHESPESLDSLDLEGTPVQDLELVTTSELDD</sequence>
<dbReference type="STRING" id="578462.A0A0L0SKY7"/>
<dbReference type="VEuPathDB" id="FungiDB:AMAG_08266"/>
<feature type="region of interest" description="Disordered" evidence="1">
    <location>
        <begin position="2042"/>
        <end position="2155"/>
    </location>
</feature>
<evidence type="ECO:0000256" key="1">
    <source>
        <dbReference type="SAM" id="MobiDB-lite"/>
    </source>
</evidence>
<dbReference type="InterPro" id="IPR025614">
    <property type="entry name" value="Cell_morpho_N"/>
</dbReference>
<feature type="domain" description="Cell morphogenesis central region" evidence="3">
    <location>
        <begin position="1083"/>
        <end position="1308"/>
    </location>
</feature>
<reference evidence="4 5" key="1">
    <citation type="submission" date="2009-11" db="EMBL/GenBank/DDBJ databases">
        <title>Annotation of Allomyces macrogynus ATCC 38327.</title>
        <authorList>
            <consortium name="The Broad Institute Genome Sequencing Platform"/>
            <person name="Russ C."/>
            <person name="Cuomo C."/>
            <person name="Burger G."/>
            <person name="Gray M.W."/>
            <person name="Holland P.W.H."/>
            <person name="King N."/>
            <person name="Lang F.B.F."/>
            <person name="Roger A.J."/>
            <person name="Ruiz-Trillo I."/>
            <person name="Young S.K."/>
            <person name="Zeng Q."/>
            <person name="Gargeya S."/>
            <person name="Fitzgerald M."/>
            <person name="Haas B."/>
            <person name="Abouelleil A."/>
            <person name="Alvarado L."/>
            <person name="Arachchi H.M."/>
            <person name="Berlin A."/>
            <person name="Chapman S.B."/>
            <person name="Gearin G."/>
            <person name="Goldberg J."/>
            <person name="Griggs A."/>
            <person name="Gujja S."/>
            <person name="Hansen M."/>
            <person name="Heiman D."/>
            <person name="Howarth C."/>
            <person name="Larimer J."/>
            <person name="Lui A."/>
            <person name="MacDonald P.J.P."/>
            <person name="McCowen C."/>
            <person name="Montmayeur A."/>
            <person name="Murphy C."/>
            <person name="Neiman D."/>
            <person name="Pearson M."/>
            <person name="Priest M."/>
            <person name="Roberts A."/>
            <person name="Saif S."/>
            <person name="Shea T."/>
            <person name="Sisk P."/>
            <person name="Stolte C."/>
            <person name="Sykes S."/>
            <person name="Wortman J."/>
            <person name="Nusbaum C."/>
            <person name="Birren B."/>
        </authorList>
    </citation>
    <scope>NUCLEOTIDE SEQUENCE [LARGE SCALE GENOMIC DNA]</scope>
    <source>
        <strain evidence="4 5">ATCC 38327</strain>
    </source>
</reference>
<dbReference type="Pfam" id="PF14228">
    <property type="entry name" value="MOR2-PAG1_mid"/>
    <property type="match status" value="2"/>
</dbReference>
<dbReference type="Proteomes" id="UP000054350">
    <property type="component" value="Unassembled WGS sequence"/>
</dbReference>
<dbReference type="PANTHER" id="PTHR12295">
    <property type="entry name" value="FURRY-RELATED"/>
    <property type="match status" value="1"/>
</dbReference>
<feature type="compositionally biased region" description="Gly residues" evidence="1">
    <location>
        <begin position="2011"/>
        <end position="2021"/>
    </location>
</feature>
<feature type="domain" description="Cell morphogenesis central region" evidence="3">
    <location>
        <begin position="1460"/>
        <end position="1510"/>
    </location>
</feature>
<reference evidence="5" key="2">
    <citation type="submission" date="2009-11" db="EMBL/GenBank/DDBJ databases">
        <title>The Genome Sequence of Allomyces macrogynus strain ATCC 38327.</title>
        <authorList>
            <consortium name="The Broad Institute Genome Sequencing Platform"/>
            <person name="Russ C."/>
            <person name="Cuomo C."/>
            <person name="Shea T."/>
            <person name="Young S.K."/>
            <person name="Zeng Q."/>
            <person name="Koehrsen M."/>
            <person name="Haas B."/>
            <person name="Borodovsky M."/>
            <person name="Guigo R."/>
            <person name="Alvarado L."/>
            <person name="Berlin A."/>
            <person name="Borenstein D."/>
            <person name="Chen Z."/>
            <person name="Engels R."/>
            <person name="Freedman E."/>
            <person name="Gellesch M."/>
            <person name="Goldberg J."/>
            <person name="Griggs A."/>
            <person name="Gujja S."/>
            <person name="Heiman D."/>
            <person name="Hepburn T."/>
            <person name="Howarth C."/>
            <person name="Jen D."/>
            <person name="Larson L."/>
            <person name="Lewis B."/>
            <person name="Mehta T."/>
            <person name="Park D."/>
            <person name="Pearson M."/>
            <person name="Roberts A."/>
            <person name="Saif S."/>
            <person name="Shenoy N."/>
            <person name="Sisk P."/>
            <person name="Stolte C."/>
            <person name="Sykes S."/>
            <person name="Walk T."/>
            <person name="White J."/>
            <person name="Yandava C."/>
            <person name="Burger G."/>
            <person name="Gray M.W."/>
            <person name="Holland P.W.H."/>
            <person name="King N."/>
            <person name="Lang F.B.F."/>
            <person name="Roger A.J."/>
            <person name="Ruiz-Trillo I."/>
            <person name="Lander E."/>
            <person name="Nusbaum C."/>
        </authorList>
    </citation>
    <scope>NUCLEOTIDE SEQUENCE [LARGE SCALE GENOMIC DNA]</scope>
    <source>
        <strain evidence="5">ATCC 38327</strain>
    </source>
</reference>
<name>A0A0L0SKY7_ALLM3</name>
<dbReference type="PANTHER" id="PTHR12295:SF30">
    <property type="entry name" value="PROTEIN FURRY"/>
    <property type="match status" value="1"/>
</dbReference>
<feature type="domain" description="Cell morphogenesis protein N-terminal" evidence="2">
    <location>
        <begin position="158"/>
        <end position="698"/>
    </location>
</feature>
<dbReference type="InterPro" id="IPR016024">
    <property type="entry name" value="ARM-type_fold"/>
</dbReference>
<protein>
    <recommendedName>
        <fullName evidence="6">Cell morphogenesis protein N-terminal domain-containing protein</fullName>
    </recommendedName>
</protein>
<dbReference type="GO" id="GO:0000902">
    <property type="term" value="P:cell morphogenesis"/>
    <property type="evidence" value="ECO:0007669"/>
    <property type="project" value="InterPro"/>
</dbReference>
<dbReference type="EMBL" id="GG745341">
    <property type="protein sequence ID" value="KNE63098.1"/>
    <property type="molecule type" value="Genomic_DNA"/>
</dbReference>
<gene>
    <name evidence="4" type="ORF">AMAG_08266</name>
</gene>
<dbReference type="eggNOG" id="KOG1825">
    <property type="taxonomic scope" value="Eukaryota"/>
</dbReference>
<feature type="region of interest" description="Disordered" evidence="1">
    <location>
        <begin position="1878"/>
        <end position="1908"/>
    </location>
</feature>
<feature type="compositionally biased region" description="Low complexity" evidence="1">
    <location>
        <begin position="1996"/>
        <end position="2010"/>
    </location>
</feature>
<organism evidence="4 5">
    <name type="scientific">Allomyces macrogynus (strain ATCC 38327)</name>
    <name type="common">Allomyces javanicus var. macrogynus</name>
    <dbReference type="NCBI Taxonomy" id="578462"/>
    <lineage>
        <taxon>Eukaryota</taxon>
        <taxon>Fungi</taxon>
        <taxon>Fungi incertae sedis</taxon>
        <taxon>Blastocladiomycota</taxon>
        <taxon>Blastocladiomycetes</taxon>
        <taxon>Blastocladiales</taxon>
        <taxon>Blastocladiaceae</taxon>
        <taxon>Allomyces</taxon>
    </lineage>
</organism>
<proteinExistence type="predicted"/>
<dbReference type="OrthoDB" id="6287725at2759"/>
<dbReference type="InterPro" id="IPR039867">
    <property type="entry name" value="Furry/Tao3/Mor2"/>
</dbReference>
<evidence type="ECO:0000313" key="5">
    <source>
        <dbReference type="Proteomes" id="UP000054350"/>
    </source>
</evidence>
<keyword evidence="5" id="KW-1185">Reference proteome</keyword>
<evidence type="ECO:0008006" key="6">
    <source>
        <dbReference type="Google" id="ProtNLM"/>
    </source>
</evidence>
<evidence type="ECO:0000259" key="2">
    <source>
        <dbReference type="Pfam" id="PF14222"/>
    </source>
</evidence>
<accession>A0A0L0SKY7</accession>